<keyword evidence="4" id="KW-1185">Reference proteome</keyword>
<proteinExistence type="predicted"/>
<evidence type="ECO:0000256" key="2">
    <source>
        <dbReference type="SAM" id="MobiDB-lite"/>
    </source>
</evidence>
<reference evidence="3" key="1">
    <citation type="journal article" date="2021" name="Nat. Commun.">
        <title>Genetic determinants of endophytism in the Arabidopsis root mycobiome.</title>
        <authorList>
            <person name="Mesny F."/>
            <person name="Miyauchi S."/>
            <person name="Thiergart T."/>
            <person name="Pickel B."/>
            <person name="Atanasova L."/>
            <person name="Karlsson M."/>
            <person name="Huettel B."/>
            <person name="Barry K.W."/>
            <person name="Haridas S."/>
            <person name="Chen C."/>
            <person name="Bauer D."/>
            <person name="Andreopoulos W."/>
            <person name="Pangilinan J."/>
            <person name="LaButti K."/>
            <person name="Riley R."/>
            <person name="Lipzen A."/>
            <person name="Clum A."/>
            <person name="Drula E."/>
            <person name="Henrissat B."/>
            <person name="Kohler A."/>
            <person name="Grigoriev I.V."/>
            <person name="Martin F.M."/>
            <person name="Hacquard S."/>
        </authorList>
    </citation>
    <scope>NUCLEOTIDE SEQUENCE</scope>
    <source>
        <strain evidence="3">MPI-CAGE-CH-0243</strain>
    </source>
</reference>
<evidence type="ECO:0000313" key="4">
    <source>
        <dbReference type="Proteomes" id="UP000700596"/>
    </source>
</evidence>
<sequence>MAISRKILRNTKLDFLQFVASYEEERRKNAQLSVSNDSLRYNLDLAHHAINTLESQLYADDSSDSCSHSCCNELSELNETLRLVERLESDIVQLEESKLRMQVEHDEEMDNAIQAYEGEISMEPQKQTPLPFLTMDFIKEKLHVTHAVIDRCGDEMQNYTISLGKVYDHWACQLQQDFQGKIFTLEHAYDTLQDQFEGVLAANTILHHELGMARQDAELYRGQLQQYLNVAAEKGIDVVERPDELASENGSTASANESQGKKRRRRRSKQNKTSLKGVNKGSQNIVL</sequence>
<keyword evidence="1" id="KW-0175">Coiled coil</keyword>
<dbReference type="Proteomes" id="UP000700596">
    <property type="component" value="Unassembled WGS sequence"/>
</dbReference>
<organism evidence="3 4">
    <name type="scientific">Dendryphion nanum</name>
    <dbReference type="NCBI Taxonomy" id="256645"/>
    <lineage>
        <taxon>Eukaryota</taxon>
        <taxon>Fungi</taxon>
        <taxon>Dikarya</taxon>
        <taxon>Ascomycota</taxon>
        <taxon>Pezizomycotina</taxon>
        <taxon>Dothideomycetes</taxon>
        <taxon>Pleosporomycetidae</taxon>
        <taxon>Pleosporales</taxon>
        <taxon>Torulaceae</taxon>
        <taxon>Dendryphion</taxon>
    </lineage>
</organism>
<name>A0A9P9D2L1_9PLEO</name>
<feature type="compositionally biased region" description="Basic residues" evidence="2">
    <location>
        <begin position="261"/>
        <end position="270"/>
    </location>
</feature>
<feature type="compositionally biased region" description="Polar residues" evidence="2">
    <location>
        <begin position="271"/>
        <end position="287"/>
    </location>
</feature>
<dbReference type="EMBL" id="JAGMWT010000024">
    <property type="protein sequence ID" value="KAH7111269.1"/>
    <property type="molecule type" value="Genomic_DNA"/>
</dbReference>
<feature type="compositionally biased region" description="Polar residues" evidence="2">
    <location>
        <begin position="248"/>
        <end position="258"/>
    </location>
</feature>
<evidence type="ECO:0000256" key="1">
    <source>
        <dbReference type="SAM" id="Coils"/>
    </source>
</evidence>
<accession>A0A9P9D2L1</accession>
<feature type="coiled-coil region" evidence="1">
    <location>
        <begin position="77"/>
        <end position="104"/>
    </location>
</feature>
<comment type="caution">
    <text evidence="3">The sequence shown here is derived from an EMBL/GenBank/DDBJ whole genome shotgun (WGS) entry which is preliminary data.</text>
</comment>
<protein>
    <submittedName>
        <fullName evidence="3">Uncharacterized protein</fullName>
    </submittedName>
</protein>
<feature type="region of interest" description="Disordered" evidence="2">
    <location>
        <begin position="243"/>
        <end position="287"/>
    </location>
</feature>
<gene>
    <name evidence="3" type="ORF">B0J11DRAFT_619868</name>
</gene>
<evidence type="ECO:0000313" key="3">
    <source>
        <dbReference type="EMBL" id="KAH7111269.1"/>
    </source>
</evidence>
<dbReference type="AlphaFoldDB" id="A0A9P9D2L1"/>